<dbReference type="FunFam" id="3.40.50.150:FF:000101">
    <property type="entry name" value="Thiopurine S-methyltransferase"/>
    <property type="match status" value="1"/>
</dbReference>
<feature type="binding site" evidence="9">
    <location>
        <position position="123"/>
    </location>
    <ligand>
        <name>S-adenosyl-L-methionine</name>
        <dbReference type="ChEBI" id="CHEBI:59789"/>
    </ligand>
</feature>
<keyword evidence="8 9" id="KW-0949">S-adenosyl-L-methionine</keyword>
<evidence type="ECO:0000256" key="4">
    <source>
        <dbReference type="ARBA" id="ARBA00011905"/>
    </source>
</evidence>
<dbReference type="GO" id="GO:0008119">
    <property type="term" value="F:thiopurine S-methyltransferase activity"/>
    <property type="evidence" value="ECO:0007669"/>
    <property type="project" value="UniProtKB-UniRule"/>
</dbReference>
<dbReference type="SUPFAM" id="SSF53335">
    <property type="entry name" value="S-adenosyl-L-methionine-dependent methyltransferases"/>
    <property type="match status" value="1"/>
</dbReference>
<dbReference type="HAMAP" id="MF_00812">
    <property type="entry name" value="Thiopur_methtran"/>
    <property type="match status" value="1"/>
</dbReference>
<dbReference type="GO" id="GO:0010038">
    <property type="term" value="P:response to metal ion"/>
    <property type="evidence" value="ECO:0007669"/>
    <property type="project" value="InterPro"/>
</dbReference>
<evidence type="ECO:0000256" key="6">
    <source>
        <dbReference type="ARBA" id="ARBA00022603"/>
    </source>
</evidence>
<evidence type="ECO:0000256" key="3">
    <source>
        <dbReference type="ARBA" id="ARBA00008145"/>
    </source>
</evidence>
<dbReference type="RefSeq" id="WP_017676753.1">
    <property type="nucleotide sequence ID" value="NZ_FMZQ01000008.1"/>
</dbReference>
<dbReference type="InterPro" id="IPR029063">
    <property type="entry name" value="SAM-dependent_MTases_sf"/>
</dbReference>
<keyword evidence="6 9" id="KW-0489">Methyltransferase</keyword>
<dbReference type="InterPro" id="IPR025835">
    <property type="entry name" value="Thiopurine_S-MeTrfase"/>
</dbReference>
<evidence type="ECO:0000256" key="8">
    <source>
        <dbReference type="ARBA" id="ARBA00022691"/>
    </source>
</evidence>
<comment type="subcellular location">
    <subcellularLocation>
        <location evidence="2 9">Cytoplasm</location>
    </subcellularLocation>
</comment>
<dbReference type="EC" id="2.1.1.67" evidence="4 9"/>
<sequence>MHATFWQERWARDQIGFHQEKVNGYLRRHWSALGLAKGAAVLVPLCGKSLDLVWLAEQGHAVIGVELAERAVQDFFAERDVQPQVSQHGAFKVYQAGALRILCGDFFALSRDEVAECRAFYDRAALIALPPEMRERYAAHLQAILPQACQGLLVTLVYDQQRMDGPPFSVEDAEVERHFAASWALRMVEEKDVLAGNPRFSDSGLAAVDERVVHLTRR</sequence>
<dbReference type="Pfam" id="PF05724">
    <property type="entry name" value="TPMT"/>
    <property type="match status" value="1"/>
</dbReference>
<evidence type="ECO:0000256" key="2">
    <source>
        <dbReference type="ARBA" id="ARBA00004496"/>
    </source>
</evidence>
<dbReference type="EMBL" id="FMZQ01000008">
    <property type="protein sequence ID" value="SDC93947.1"/>
    <property type="molecule type" value="Genomic_DNA"/>
</dbReference>
<gene>
    <name evidence="9" type="primary">tpm</name>
    <name evidence="10" type="ORF">SAMN05216576_108110</name>
</gene>
<dbReference type="PANTHER" id="PTHR10259">
    <property type="entry name" value="THIOPURINE S-METHYLTRANSFERASE"/>
    <property type="match status" value="1"/>
</dbReference>
<evidence type="ECO:0000256" key="5">
    <source>
        <dbReference type="ARBA" id="ARBA00022490"/>
    </source>
</evidence>
<feature type="binding site" evidence="9">
    <location>
        <position position="66"/>
    </location>
    <ligand>
        <name>S-adenosyl-L-methionine</name>
        <dbReference type="ChEBI" id="CHEBI:59789"/>
    </ligand>
</feature>
<evidence type="ECO:0000313" key="10">
    <source>
        <dbReference type="EMBL" id="SDC93947.1"/>
    </source>
</evidence>
<comment type="catalytic activity">
    <reaction evidence="1 9">
        <text>S-adenosyl-L-methionine + a thiopurine = S-adenosyl-L-homocysteine + a thiopurine S-methylether.</text>
        <dbReference type="EC" id="2.1.1.67"/>
    </reaction>
</comment>
<name>A0A1G6QQK1_9GAMM</name>
<dbReference type="Proteomes" id="UP000199467">
    <property type="component" value="Unassembled WGS sequence"/>
</dbReference>
<evidence type="ECO:0000256" key="1">
    <source>
        <dbReference type="ARBA" id="ARBA00000903"/>
    </source>
</evidence>
<evidence type="ECO:0000256" key="7">
    <source>
        <dbReference type="ARBA" id="ARBA00022679"/>
    </source>
</evidence>
<dbReference type="PIRSF" id="PIRSF023956">
    <property type="entry name" value="Thiopurine_S-methyltransferase"/>
    <property type="match status" value="1"/>
</dbReference>
<accession>A0A1G6QQK1</accession>
<dbReference type="NCBIfam" id="NF009732">
    <property type="entry name" value="PRK13255.1"/>
    <property type="match status" value="1"/>
</dbReference>
<dbReference type="Gene3D" id="3.40.50.150">
    <property type="entry name" value="Vaccinia Virus protein VP39"/>
    <property type="match status" value="1"/>
</dbReference>
<feature type="binding site" evidence="9">
    <location>
        <position position="45"/>
    </location>
    <ligand>
        <name>S-adenosyl-L-methionine</name>
        <dbReference type="ChEBI" id="CHEBI:59789"/>
    </ligand>
</feature>
<feature type="binding site" evidence="9">
    <location>
        <position position="10"/>
    </location>
    <ligand>
        <name>S-adenosyl-L-methionine</name>
        <dbReference type="ChEBI" id="CHEBI:59789"/>
    </ligand>
</feature>
<keyword evidence="7 9" id="KW-0808">Transferase</keyword>
<evidence type="ECO:0000256" key="9">
    <source>
        <dbReference type="HAMAP-Rule" id="MF_00812"/>
    </source>
</evidence>
<keyword evidence="5 9" id="KW-0963">Cytoplasm</keyword>
<dbReference type="AlphaFoldDB" id="A0A1G6QQK1"/>
<dbReference type="InterPro" id="IPR022474">
    <property type="entry name" value="Thiopur_S-MeTfrase_Se/Te_detox"/>
</dbReference>
<reference evidence="11" key="1">
    <citation type="submission" date="2016-10" db="EMBL/GenBank/DDBJ databases">
        <authorList>
            <person name="Varghese N."/>
            <person name="Submissions S."/>
        </authorList>
    </citation>
    <scope>NUCLEOTIDE SEQUENCE [LARGE SCALE GENOMIC DNA]</scope>
    <source>
        <strain evidence="11">DSM 26382</strain>
    </source>
</reference>
<proteinExistence type="inferred from homology"/>
<dbReference type="PROSITE" id="PS51585">
    <property type="entry name" value="SAM_MT_TPMT"/>
    <property type="match status" value="1"/>
</dbReference>
<dbReference type="PANTHER" id="PTHR10259:SF11">
    <property type="entry name" value="THIOPURINE S-METHYLTRANSFERASE"/>
    <property type="match status" value="1"/>
</dbReference>
<dbReference type="NCBIfam" id="TIGR03840">
    <property type="entry name" value="TMPT_Se_Te"/>
    <property type="match status" value="1"/>
</dbReference>
<dbReference type="InterPro" id="IPR008854">
    <property type="entry name" value="TPMT"/>
</dbReference>
<comment type="similarity">
    <text evidence="3 9">Belongs to the class I-like SAM-binding methyltransferase superfamily. TPMT family.</text>
</comment>
<dbReference type="GO" id="GO:0032259">
    <property type="term" value="P:methylation"/>
    <property type="evidence" value="ECO:0007669"/>
    <property type="project" value="UniProtKB-KW"/>
</dbReference>
<protein>
    <recommendedName>
        <fullName evidence="4 9">Thiopurine S-methyltransferase</fullName>
        <ecNumber evidence="4 9">2.1.1.67</ecNumber>
    </recommendedName>
    <alternativeName>
        <fullName evidence="9">Thiopurine methyltransferase</fullName>
    </alternativeName>
</protein>
<keyword evidence="11" id="KW-1185">Reference proteome</keyword>
<organism evidence="10 11">
    <name type="scientific">Ectopseudomonas chengduensis</name>
    <dbReference type="NCBI Taxonomy" id="489632"/>
    <lineage>
        <taxon>Bacteria</taxon>
        <taxon>Pseudomonadati</taxon>
        <taxon>Pseudomonadota</taxon>
        <taxon>Gammaproteobacteria</taxon>
        <taxon>Pseudomonadales</taxon>
        <taxon>Pseudomonadaceae</taxon>
        <taxon>Ectopseudomonas</taxon>
    </lineage>
</organism>
<evidence type="ECO:0000313" key="11">
    <source>
        <dbReference type="Proteomes" id="UP000199467"/>
    </source>
</evidence>
<dbReference type="GO" id="GO:0005737">
    <property type="term" value="C:cytoplasm"/>
    <property type="evidence" value="ECO:0007669"/>
    <property type="project" value="UniProtKB-SubCell"/>
</dbReference>